<dbReference type="EMBL" id="JWZT01004259">
    <property type="protein sequence ID" value="KII64496.1"/>
    <property type="molecule type" value="Genomic_DNA"/>
</dbReference>
<dbReference type="Proteomes" id="UP000031668">
    <property type="component" value="Unassembled WGS sequence"/>
</dbReference>
<organism evidence="2 3">
    <name type="scientific">Thelohanellus kitauei</name>
    <name type="common">Myxosporean</name>
    <dbReference type="NCBI Taxonomy" id="669202"/>
    <lineage>
        <taxon>Eukaryota</taxon>
        <taxon>Metazoa</taxon>
        <taxon>Cnidaria</taxon>
        <taxon>Myxozoa</taxon>
        <taxon>Myxosporea</taxon>
        <taxon>Bivalvulida</taxon>
        <taxon>Platysporina</taxon>
        <taxon>Myxobolidae</taxon>
        <taxon>Thelohanellus</taxon>
    </lineage>
</organism>
<feature type="region of interest" description="Disordered" evidence="1">
    <location>
        <begin position="31"/>
        <end position="81"/>
    </location>
</feature>
<protein>
    <submittedName>
        <fullName evidence="2">Uncharacterized protein</fullName>
    </submittedName>
</protein>
<gene>
    <name evidence="2" type="ORF">RF11_03904</name>
</gene>
<feature type="region of interest" description="Disordered" evidence="1">
    <location>
        <begin position="109"/>
        <end position="132"/>
    </location>
</feature>
<sequence>MQARAKYDEAKKEKLKLEREKQLIAELDEKLKEKDEEGGQKETDFEKAQQEKLKLESLKQSAEELEEKLKENEEEEERKKQAEFEKAIQEKLELERLKQLTAQLEEILKEKEEEGQEKTELDKTELGEASPEILVTEEAATKMIENEENNQKFVEPMPQTQILVA</sequence>
<evidence type="ECO:0000313" key="2">
    <source>
        <dbReference type="EMBL" id="KII64496.1"/>
    </source>
</evidence>
<reference evidence="2 3" key="1">
    <citation type="journal article" date="2014" name="Genome Biol. Evol.">
        <title>The genome of the myxosporean Thelohanellus kitauei shows adaptations to nutrient acquisition within its fish host.</title>
        <authorList>
            <person name="Yang Y."/>
            <person name="Xiong J."/>
            <person name="Zhou Z."/>
            <person name="Huo F."/>
            <person name="Miao W."/>
            <person name="Ran C."/>
            <person name="Liu Y."/>
            <person name="Zhang J."/>
            <person name="Feng J."/>
            <person name="Wang M."/>
            <person name="Wang M."/>
            <person name="Wang L."/>
            <person name="Yao B."/>
        </authorList>
    </citation>
    <scope>NUCLEOTIDE SEQUENCE [LARGE SCALE GENOMIC DNA]</scope>
    <source>
        <strain evidence="2">Wuqing</strain>
    </source>
</reference>
<feature type="compositionally biased region" description="Basic and acidic residues" evidence="1">
    <location>
        <begin position="67"/>
        <end position="81"/>
    </location>
</feature>
<proteinExistence type="predicted"/>
<dbReference type="AlphaFoldDB" id="A0A0C2MBV9"/>
<name>A0A0C2MBV9_THEKT</name>
<evidence type="ECO:0000313" key="3">
    <source>
        <dbReference type="Proteomes" id="UP000031668"/>
    </source>
</evidence>
<accession>A0A0C2MBV9</accession>
<keyword evidence="3" id="KW-1185">Reference proteome</keyword>
<evidence type="ECO:0000256" key="1">
    <source>
        <dbReference type="SAM" id="MobiDB-lite"/>
    </source>
</evidence>
<feature type="compositionally biased region" description="Basic and acidic residues" evidence="1">
    <location>
        <begin position="109"/>
        <end position="126"/>
    </location>
</feature>
<comment type="caution">
    <text evidence="2">The sequence shown here is derived from an EMBL/GenBank/DDBJ whole genome shotgun (WGS) entry which is preliminary data.</text>
</comment>
<feature type="compositionally biased region" description="Basic and acidic residues" evidence="1">
    <location>
        <begin position="31"/>
        <end position="57"/>
    </location>
</feature>